<sequence length="91" mass="10304">DGPFLVLERKPKYFILDRNELPDVNLNSALPKLSHFVFPDNVHASNTRAQSSSKDTVQSTTPPPCMSRSELSRNRCGRRVNFPSQLADYVQ</sequence>
<reference evidence="2 3" key="1">
    <citation type="submission" date="2019-07" db="EMBL/GenBank/DDBJ databases">
        <authorList>
            <person name="Jastrzebski P J."/>
            <person name="Paukszto L."/>
            <person name="Jastrzebski P J."/>
        </authorList>
    </citation>
    <scope>NUCLEOTIDE SEQUENCE [LARGE SCALE GENOMIC DNA]</scope>
    <source>
        <strain evidence="2 3">WMS-il1</strain>
    </source>
</reference>
<organism evidence="2 3">
    <name type="scientific">Hymenolepis diminuta</name>
    <name type="common">Rat tapeworm</name>
    <dbReference type="NCBI Taxonomy" id="6216"/>
    <lineage>
        <taxon>Eukaryota</taxon>
        <taxon>Metazoa</taxon>
        <taxon>Spiralia</taxon>
        <taxon>Lophotrochozoa</taxon>
        <taxon>Platyhelminthes</taxon>
        <taxon>Cestoda</taxon>
        <taxon>Eucestoda</taxon>
        <taxon>Cyclophyllidea</taxon>
        <taxon>Hymenolepididae</taxon>
        <taxon>Hymenolepis</taxon>
    </lineage>
</organism>
<evidence type="ECO:0000256" key="1">
    <source>
        <dbReference type="SAM" id="MobiDB-lite"/>
    </source>
</evidence>
<dbReference type="EMBL" id="CABIJS010000123">
    <property type="protein sequence ID" value="VUZ44368.1"/>
    <property type="molecule type" value="Genomic_DNA"/>
</dbReference>
<feature type="compositionally biased region" description="Polar residues" evidence="1">
    <location>
        <begin position="45"/>
        <end position="60"/>
    </location>
</feature>
<protein>
    <submittedName>
        <fullName evidence="2">Uncharacterized protein</fullName>
    </submittedName>
</protein>
<feature type="non-terminal residue" evidence="2">
    <location>
        <position position="1"/>
    </location>
</feature>
<evidence type="ECO:0000313" key="3">
    <source>
        <dbReference type="Proteomes" id="UP000321570"/>
    </source>
</evidence>
<proteinExistence type="predicted"/>
<evidence type="ECO:0000313" key="2">
    <source>
        <dbReference type="EMBL" id="VUZ44368.1"/>
    </source>
</evidence>
<dbReference type="Proteomes" id="UP000321570">
    <property type="component" value="Unassembled WGS sequence"/>
</dbReference>
<accession>A0A564YCC2</accession>
<dbReference type="AlphaFoldDB" id="A0A564YCC2"/>
<feature type="region of interest" description="Disordered" evidence="1">
    <location>
        <begin position="45"/>
        <end position="72"/>
    </location>
</feature>
<name>A0A564YCC2_HYMDI</name>
<gene>
    <name evidence="2" type="ORF">WMSIL1_LOCUS4394</name>
</gene>
<keyword evidence="3" id="KW-1185">Reference proteome</keyword>